<dbReference type="RefSeq" id="WP_081201522.1">
    <property type="nucleotide sequence ID" value="NZ_FOCZ01000002.1"/>
</dbReference>
<dbReference type="SUPFAM" id="SSF53383">
    <property type="entry name" value="PLP-dependent transferases"/>
    <property type="match status" value="1"/>
</dbReference>
<keyword evidence="4" id="KW-0663">Pyridoxal phosphate</keyword>
<dbReference type="InterPro" id="IPR015421">
    <property type="entry name" value="PyrdxlP-dep_Trfase_major"/>
</dbReference>
<proteinExistence type="inferred from homology"/>
<accession>A0A1V9EMV8</accession>
<keyword evidence="3" id="KW-0808">Transferase</keyword>
<evidence type="ECO:0000313" key="9">
    <source>
        <dbReference type="EMBL" id="OQP47382.1"/>
    </source>
</evidence>
<dbReference type="InterPro" id="IPR036388">
    <property type="entry name" value="WH-like_DNA-bd_sf"/>
</dbReference>
<evidence type="ECO:0000259" key="8">
    <source>
        <dbReference type="PROSITE" id="PS50949"/>
    </source>
</evidence>
<dbReference type="Gene3D" id="3.90.1150.10">
    <property type="entry name" value="Aspartate Aminotransferase, domain 1"/>
    <property type="match status" value="1"/>
</dbReference>
<keyword evidence="7" id="KW-0804">Transcription</keyword>
<dbReference type="Pfam" id="PF00392">
    <property type="entry name" value="GntR"/>
    <property type="match status" value="1"/>
</dbReference>
<keyword evidence="6" id="KW-0238">DNA-binding</keyword>
<dbReference type="GO" id="GO:0030170">
    <property type="term" value="F:pyridoxal phosphate binding"/>
    <property type="evidence" value="ECO:0007669"/>
    <property type="project" value="InterPro"/>
</dbReference>
<evidence type="ECO:0000256" key="5">
    <source>
        <dbReference type="ARBA" id="ARBA00023015"/>
    </source>
</evidence>
<dbReference type="GO" id="GO:0008483">
    <property type="term" value="F:transaminase activity"/>
    <property type="evidence" value="ECO:0007669"/>
    <property type="project" value="UniProtKB-KW"/>
</dbReference>
<dbReference type="InterPro" id="IPR036390">
    <property type="entry name" value="WH_DNA-bd_sf"/>
</dbReference>
<evidence type="ECO:0000256" key="4">
    <source>
        <dbReference type="ARBA" id="ARBA00022898"/>
    </source>
</evidence>
<dbReference type="FunFam" id="3.40.640.10:FF:000023">
    <property type="entry name" value="Transcriptional regulator, GntR family"/>
    <property type="match status" value="1"/>
</dbReference>
<dbReference type="CDD" id="cd00609">
    <property type="entry name" value="AAT_like"/>
    <property type="match status" value="1"/>
</dbReference>
<dbReference type="CDD" id="cd07377">
    <property type="entry name" value="WHTH_GntR"/>
    <property type="match status" value="1"/>
</dbReference>
<evidence type="ECO:0000256" key="6">
    <source>
        <dbReference type="ARBA" id="ARBA00023125"/>
    </source>
</evidence>
<organism evidence="9 10">
    <name type="scientific">Niastella yeongjuensis</name>
    <dbReference type="NCBI Taxonomy" id="354355"/>
    <lineage>
        <taxon>Bacteria</taxon>
        <taxon>Pseudomonadati</taxon>
        <taxon>Bacteroidota</taxon>
        <taxon>Chitinophagia</taxon>
        <taxon>Chitinophagales</taxon>
        <taxon>Chitinophagaceae</taxon>
        <taxon>Niastella</taxon>
    </lineage>
</organism>
<evidence type="ECO:0000256" key="3">
    <source>
        <dbReference type="ARBA" id="ARBA00022679"/>
    </source>
</evidence>
<dbReference type="Gene3D" id="3.40.640.10">
    <property type="entry name" value="Type I PLP-dependent aspartate aminotransferase-like (Major domain)"/>
    <property type="match status" value="1"/>
</dbReference>
<keyword evidence="10" id="KW-1185">Reference proteome</keyword>
<dbReference type="InterPro" id="IPR004839">
    <property type="entry name" value="Aminotransferase_I/II_large"/>
</dbReference>
<dbReference type="Gene3D" id="1.10.10.10">
    <property type="entry name" value="Winged helix-like DNA-binding domain superfamily/Winged helix DNA-binding domain"/>
    <property type="match status" value="1"/>
</dbReference>
<reference evidence="10" key="1">
    <citation type="submission" date="2016-04" db="EMBL/GenBank/DDBJ databases">
        <authorList>
            <person name="Chen L."/>
            <person name="Zhuang W."/>
            <person name="Wang G."/>
        </authorList>
    </citation>
    <scope>NUCLEOTIDE SEQUENCE [LARGE SCALE GENOMIC DNA]</scope>
    <source>
        <strain evidence="10">17621</strain>
    </source>
</reference>
<evidence type="ECO:0000256" key="2">
    <source>
        <dbReference type="ARBA" id="ARBA00022576"/>
    </source>
</evidence>
<dbReference type="EMBL" id="LVXG01000023">
    <property type="protein sequence ID" value="OQP47382.1"/>
    <property type="molecule type" value="Genomic_DNA"/>
</dbReference>
<keyword evidence="5" id="KW-0805">Transcription regulation</keyword>
<dbReference type="SUPFAM" id="SSF46785">
    <property type="entry name" value="Winged helix' DNA-binding domain"/>
    <property type="match status" value="1"/>
</dbReference>
<comment type="caution">
    <text evidence="9">The sequence shown here is derived from an EMBL/GenBank/DDBJ whole genome shotgun (WGS) entry which is preliminary data.</text>
</comment>
<sequence length="479" mass="53835">MQKNKLTGTDHKYLQIAGSLEQMIHNDILKIGDKLPSVRMLSDEYGISMGTAFQAYYYLEGKGLIESRPKSGYYVRFNQKRFPALPAAAKPEAVAETISVDEMVAAVFKKLSATDITNLALAAPAMELIPAAKLNKSLVHAFRHSASSCLNYEDVQGNLELRKQVARMAFNWGGKVNANEVVITAGCMEALSLSLQTVTRPGDTVAIESPTFFGIFQVMQSLGLHVIEIPTDAVTGIDLNYLEQAIKQSNIKACVFVPSFNNPLGCCMPDENKKALVELITKHRIPLIEDDIYGELYFGQHRPRCCKTYDTEGWVMYCSSVSKSLAPGYRIGWTIPGRFKEQFIRLKMRHTISGVTLTQHTMAHFLGIGRFDYHLKKLRSALHTQQLRYVQGIIDHFPADTKISRPQGGFVLWLELNKKVNTFQLYQEAIKYQVSVAPGRIFSMRDRYSNYMRIGYGQPWNDAVERGIRILGSLAKKLS</sequence>
<gene>
    <name evidence="9" type="ORF">A4H97_07730</name>
</gene>
<dbReference type="STRING" id="354355.SAMN05660816_01571"/>
<comment type="similarity">
    <text evidence="1">In the C-terminal section; belongs to the class-I pyridoxal-phosphate-dependent aminotransferase family.</text>
</comment>
<feature type="domain" description="HTH gntR-type" evidence="8">
    <location>
        <begin position="10"/>
        <end position="78"/>
    </location>
</feature>
<evidence type="ECO:0000256" key="1">
    <source>
        <dbReference type="ARBA" id="ARBA00005384"/>
    </source>
</evidence>
<dbReference type="SMART" id="SM00345">
    <property type="entry name" value="HTH_GNTR"/>
    <property type="match status" value="1"/>
</dbReference>
<dbReference type="InterPro" id="IPR015422">
    <property type="entry name" value="PyrdxlP-dep_Trfase_small"/>
</dbReference>
<dbReference type="InterPro" id="IPR000524">
    <property type="entry name" value="Tscrpt_reg_HTH_GntR"/>
</dbReference>
<dbReference type="PANTHER" id="PTHR46577">
    <property type="entry name" value="HTH-TYPE TRANSCRIPTIONAL REGULATORY PROTEIN GABR"/>
    <property type="match status" value="1"/>
</dbReference>
<evidence type="ECO:0000313" key="10">
    <source>
        <dbReference type="Proteomes" id="UP000192610"/>
    </source>
</evidence>
<evidence type="ECO:0000256" key="7">
    <source>
        <dbReference type="ARBA" id="ARBA00023163"/>
    </source>
</evidence>
<dbReference type="PANTHER" id="PTHR46577:SF1">
    <property type="entry name" value="HTH-TYPE TRANSCRIPTIONAL REGULATORY PROTEIN GABR"/>
    <property type="match status" value="1"/>
</dbReference>
<name>A0A1V9EMV8_9BACT</name>
<dbReference type="InterPro" id="IPR051446">
    <property type="entry name" value="HTH_trans_reg/aminotransferase"/>
</dbReference>
<dbReference type="OrthoDB" id="9802328at2"/>
<dbReference type="Pfam" id="PF00155">
    <property type="entry name" value="Aminotran_1_2"/>
    <property type="match status" value="1"/>
</dbReference>
<dbReference type="InterPro" id="IPR015424">
    <property type="entry name" value="PyrdxlP-dep_Trfase"/>
</dbReference>
<keyword evidence="2" id="KW-0032">Aminotransferase</keyword>
<protein>
    <submittedName>
        <fullName evidence="9">GntR family transcriptional regulator</fullName>
    </submittedName>
</protein>
<dbReference type="GO" id="GO:0003677">
    <property type="term" value="F:DNA binding"/>
    <property type="evidence" value="ECO:0007669"/>
    <property type="project" value="UniProtKB-KW"/>
</dbReference>
<dbReference type="PROSITE" id="PS50949">
    <property type="entry name" value="HTH_GNTR"/>
    <property type="match status" value="1"/>
</dbReference>
<dbReference type="AlphaFoldDB" id="A0A1V9EMV8"/>
<dbReference type="Proteomes" id="UP000192610">
    <property type="component" value="Unassembled WGS sequence"/>
</dbReference>
<dbReference type="GO" id="GO:0003700">
    <property type="term" value="F:DNA-binding transcription factor activity"/>
    <property type="evidence" value="ECO:0007669"/>
    <property type="project" value="InterPro"/>
</dbReference>